<dbReference type="EMBL" id="NGJY01000004">
    <property type="protein sequence ID" value="RSU01969.1"/>
    <property type="molecule type" value="Genomic_DNA"/>
</dbReference>
<protein>
    <recommendedName>
        <fullName evidence="1">Siphovirus-type tail component RIFT-related domain-containing protein</fullName>
    </recommendedName>
</protein>
<keyword evidence="3" id="KW-1185">Reference proteome</keyword>
<dbReference type="Proteomes" id="UP000287101">
    <property type="component" value="Unassembled WGS sequence"/>
</dbReference>
<dbReference type="OrthoDB" id="2734969at2"/>
<dbReference type="RefSeq" id="WP_126832383.1">
    <property type="nucleotide sequence ID" value="NZ_CBCRYB010000005.1"/>
</dbReference>
<proteinExistence type="predicted"/>
<accession>A0A430A5A2</accession>
<evidence type="ECO:0000313" key="3">
    <source>
        <dbReference type="Proteomes" id="UP000287101"/>
    </source>
</evidence>
<dbReference type="InterPro" id="IPR008841">
    <property type="entry name" value="Siphovirus-type_tail_N"/>
</dbReference>
<sequence length="239" mass="27127">MMSRYFILNDKKSSDFNVALPKEFSFESSSPTVDFIKIPGLDGELAVNNKSLSNVKRKLTCGVINRNKESYHSIHEKLSDWLSIDGWTDFFYSDDELYTYKVLISDSFNLERIQKNFLKLEIELTFKPVKYLKSELNPKIITSGTIIKNTKNLDAKPLIEIEGQGDVTLTINNQKITVKSLDKHIALDCQSQTARQGSQNVSKKVYANSYPVLKKGENKISWTGNVTKCTVTTRLGARI</sequence>
<evidence type="ECO:0000259" key="1">
    <source>
        <dbReference type="Pfam" id="PF05709"/>
    </source>
</evidence>
<gene>
    <name evidence="2" type="ORF">CBF31_09385</name>
</gene>
<dbReference type="Gene3D" id="2.40.30.200">
    <property type="match status" value="1"/>
</dbReference>
<reference evidence="2 3" key="1">
    <citation type="submission" date="2017-05" db="EMBL/GenBank/DDBJ databases">
        <title>Vagococcus spp. assemblies.</title>
        <authorList>
            <person name="Gulvik C.A."/>
        </authorList>
    </citation>
    <scope>NUCLEOTIDE SEQUENCE [LARGE SCALE GENOMIC DNA]</scope>
    <source>
        <strain evidence="2 3">CCUG 41755</strain>
    </source>
</reference>
<evidence type="ECO:0000313" key="2">
    <source>
        <dbReference type="EMBL" id="RSU01969.1"/>
    </source>
</evidence>
<dbReference type="AlphaFoldDB" id="A0A430A5A2"/>
<name>A0A430A5A2_9ENTE</name>
<organism evidence="2 3">
    <name type="scientific">Vagococcus fessus</name>
    <dbReference type="NCBI Taxonomy" id="120370"/>
    <lineage>
        <taxon>Bacteria</taxon>
        <taxon>Bacillati</taxon>
        <taxon>Bacillota</taxon>
        <taxon>Bacilli</taxon>
        <taxon>Lactobacillales</taxon>
        <taxon>Enterococcaceae</taxon>
        <taxon>Vagococcus</taxon>
    </lineage>
</organism>
<feature type="domain" description="Siphovirus-type tail component RIFT-related" evidence="1">
    <location>
        <begin position="17"/>
        <end position="125"/>
    </location>
</feature>
<dbReference type="Pfam" id="PF05709">
    <property type="entry name" value="Sipho_tail"/>
    <property type="match status" value="1"/>
</dbReference>
<comment type="caution">
    <text evidence="2">The sequence shown here is derived from an EMBL/GenBank/DDBJ whole genome shotgun (WGS) entry which is preliminary data.</text>
</comment>